<gene>
    <name evidence="15" type="ORF">H0I76_01805</name>
</gene>
<dbReference type="PRINTS" id="PR00604">
    <property type="entry name" value="CYTCHRMECIAB"/>
</dbReference>
<evidence type="ECO:0000256" key="8">
    <source>
        <dbReference type="ARBA" id="ARBA00022989"/>
    </source>
</evidence>
<dbReference type="GO" id="GO:0046872">
    <property type="term" value="F:metal ion binding"/>
    <property type="evidence" value="ECO:0007669"/>
    <property type="project" value="UniProtKB-KW"/>
</dbReference>
<evidence type="ECO:0000256" key="4">
    <source>
        <dbReference type="ARBA" id="ARBA00022617"/>
    </source>
</evidence>
<dbReference type="EMBL" id="JAEHHL010000001">
    <property type="protein sequence ID" value="MBK0397910.1"/>
    <property type="molecule type" value="Genomic_DNA"/>
</dbReference>
<evidence type="ECO:0000256" key="11">
    <source>
        <dbReference type="PROSITE-ProRule" id="PRU00433"/>
    </source>
</evidence>
<dbReference type="Pfam" id="PF00034">
    <property type="entry name" value="Cytochrom_C"/>
    <property type="match status" value="2"/>
</dbReference>
<keyword evidence="9 11" id="KW-0408">Iron</keyword>
<dbReference type="SUPFAM" id="SSF46626">
    <property type="entry name" value="Cytochrome c"/>
    <property type="match status" value="2"/>
</dbReference>
<evidence type="ECO:0000256" key="12">
    <source>
        <dbReference type="SAM" id="MobiDB-lite"/>
    </source>
</evidence>
<keyword evidence="10 13" id="KW-0472">Membrane</keyword>
<dbReference type="Gene3D" id="1.10.760.10">
    <property type="entry name" value="Cytochrome c-like domain"/>
    <property type="match status" value="2"/>
</dbReference>
<feature type="domain" description="Cytochrome c" evidence="14">
    <location>
        <begin position="224"/>
        <end position="323"/>
    </location>
</feature>
<evidence type="ECO:0000256" key="5">
    <source>
        <dbReference type="ARBA" id="ARBA00022692"/>
    </source>
</evidence>
<feature type="region of interest" description="Disordered" evidence="12">
    <location>
        <begin position="172"/>
        <end position="210"/>
    </location>
</feature>
<dbReference type="InterPro" id="IPR036909">
    <property type="entry name" value="Cyt_c-like_dom_sf"/>
</dbReference>
<feature type="transmembrane region" description="Helical" evidence="13">
    <location>
        <begin position="6"/>
        <end position="26"/>
    </location>
</feature>
<comment type="caution">
    <text evidence="15">The sequence shown here is derived from an EMBL/GenBank/DDBJ whole genome shotgun (WGS) entry which is preliminary data.</text>
</comment>
<keyword evidence="6 11" id="KW-0479">Metal-binding</keyword>
<sequence length="330" mass="33956">MDSGEFNKIAGAVIGALLLFLLLGFFSEQIFHGGHEDTLAYAVEVESAEAAEAEADAIDLAMLVVEADAAAGEKLFKQCAACHKVEDGVHGVGPSLWGVVGREVAAAEGFGYSDALAGKDGVWDLEHLNAFLENPKGYAPGTKMAYGGMKKAEDRVNLIAWLNEADGSPMELAAAPAEAPAEPAAEAPAEAAPAEEASTETAAAPAETAAEAPAASAGGVYAAASAEAGAKVFNKCKACHTLEEGKNRVGPYLWGIIGRPVASAEGYAYSDALKAKGGEWTAANLDAFLADPKGWAPGNKMSFAGVRDAEDRANLIVYLNEADGSPEPLE</sequence>
<evidence type="ECO:0000259" key="14">
    <source>
        <dbReference type="PROSITE" id="PS51007"/>
    </source>
</evidence>
<dbReference type="AlphaFoldDB" id="A0A8J7SEI3"/>
<dbReference type="InterPro" id="IPR009056">
    <property type="entry name" value="Cyt_c-like_dom"/>
</dbReference>
<evidence type="ECO:0000256" key="2">
    <source>
        <dbReference type="ARBA" id="ARBA00022448"/>
    </source>
</evidence>
<feature type="domain" description="Cytochrome c" evidence="14">
    <location>
        <begin position="67"/>
        <end position="166"/>
    </location>
</feature>
<keyword evidence="16" id="KW-1185">Reference proteome</keyword>
<evidence type="ECO:0000256" key="6">
    <source>
        <dbReference type="ARBA" id="ARBA00022723"/>
    </source>
</evidence>
<evidence type="ECO:0000256" key="7">
    <source>
        <dbReference type="ARBA" id="ARBA00022982"/>
    </source>
</evidence>
<keyword evidence="7" id="KW-0249">Electron transport</keyword>
<dbReference type="PROSITE" id="PS51007">
    <property type="entry name" value="CYTC"/>
    <property type="match status" value="2"/>
</dbReference>
<reference evidence="15" key="1">
    <citation type="submission" date="2020-12" db="EMBL/GenBank/DDBJ databases">
        <title>Bacterial taxonomy.</title>
        <authorList>
            <person name="Pan X."/>
        </authorList>
    </citation>
    <scope>NUCLEOTIDE SEQUENCE</scope>
    <source>
        <strain evidence="15">M0105</strain>
    </source>
</reference>
<evidence type="ECO:0000313" key="16">
    <source>
        <dbReference type="Proteomes" id="UP000655420"/>
    </source>
</evidence>
<dbReference type="InterPro" id="IPR002327">
    <property type="entry name" value="Cyt_c_1A/1B"/>
</dbReference>
<dbReference type="PANTHER" id="PTHR11961">
    <property type="entry name" value="CYTOCHROME C"/>
    <property type="match status" value="1"/>
</dbReference>
<dbReference type="GO" id="GO:0020037">
    <property type="term" value="F:heme binding"/>
    <property type="evidence" value="ECO:0007669"/>
    <property type="project" value="InterPro"/>
</dbReference>
<keyword evidence="5 13" id="KW-0812">Transmembrane</keyword>
<evidence type="ECO:0000256" key="10">
    <source>
        <dbReference type="ARBA" id="ARBA00023136"/>
    </source>
</evidence>
<dbReference type="RefSeq" id="WP_200606224.1">
    <property type="nucleotide sequence ID" value="NZ_JAEHHL010000001.1"/>
</dbReference>
<evidence type="ECO:0000313" key="15">
    <source>
        <dbReference type="EMBL" id="MBK0397910.1"/>
    </source>
</evidence>
<keyword evidence="8 13" id="KW-1133">Transmembrane helix</keyword>
<dbReference type="Proteomes" id="UP000655420">
    <property type="component" value="Unassembled WGS sequence"/>
</dbReference>
<name>A0A8J7SEI3_9RHOB</name>
<organism evidence="15 16">
    <name type="scientific">Thermohalobaculum xanthum</name>
    <dbReference type="NCBI Taxonomy" id="2753746"/>
    <lineage>
        <taxon>Bacteria</taxon>
        <taxon>Pseudomonadati</taxon>
        <taxon>Pseudomonadota</taxon>
        <taxon>Alphaproteobacteria</taxon>
        <taxon>Rhodobacterales</taxon>
        <taxon>Paracoccaceae</taxon>
        <taxon>Thermohalobaculum</taxon>
    </lineage>
</organism>
<keyword evidence="3" id="KW-1003">Cell membrane</keyword>
<dbReference type="FunFam" id="1.10.760.10:FF:000026">
    <property type="entry name" value="Cytochrome C, membrane-bound"/>
    <property type="match status" value="1"/>
</dbReference>
<dbReference type="GO" id="GO:0005886">
    <property type="term" value="C:plasma membrane"/>
    <property type="evidence" value="ECO:0007669"/>
    <property type="project" value="UniProtKB-SubCell"/>
</dbReference>
<accession>A0A8J7SEI3</accession>
<keyword evidence="2" id="KW-0813">Transport</keyword>
<keyword evidence="4 11" id="KW-0349">Heme</keyword>
<feature type="compositionally biased region" description="Low complexity" evidence="12">
    <location>
        <begin position="173"/>
        <end position="210"/>
    </location>
</feature>
<evidence type="ECO:0000256" key="3">
    <source>
        <dbReference type="ARBA" id="ARBA00022475"/>
    </source>
</evidence>
<protein>
    <submittedName>
        <fullName evidence="15">Cytochrome c family protein</fullName>
    </submittedName>
</protein>
<dbReference type="GO" id="GO:0009055">
    <property type="term" value="F:electron transfer activity"/>
    <property type="evidence" value="ECO:0007669"/>
    <property type="project" value="InterPro"/>
</dbReference>
<proteinExistence type="predicted"/>
<evidence type="ECO:0000256" key="9">
    <source>
        <dbReference type="ARBA" id="ARBA00023004"/>
    </source>
</evidence>
<evidence type="ECO:0000256" key="1">
    <source>
        <dbReference type="ARBA" id="ARBA00004162"/>
    </source>
</evidence>
<evidence type="ECO:0000256" key="13">
    <source>
        <dbReference type="SAM" id="Phobius"/>
    </source>
</evidence>
<comment type="subcellular location">
    <subcellularLocation>
        <location evidence="1">Cell membrane</location>
        <topology evidence="1">Single-pass membrane protein</topology>
    </subcellularLocation>
</comment>